<dbReference type="AlphaFoldDB" id="X7ZIK0"/>
<evidence type="ECO:0000256" key="1">
    <source>
        <dbReference type="SAM" id="MobiDB-lite"/>
    </source>
</evidence>
<evidence type="ECO:0000313" key="2">
    <source>
        <dbReference type="EMBL" id="EUA19184.1"/>
    </source>
</evidence>
<feature type="compositionally biased region" description="Low complexity" evidence="1">
    <location>
        <begin position="123"/>
        <end position="135"/>
    </location>
</feature>
<sequence>MPTPCSEFDVAQLTDHLLNSITTIGGVVGAEFPPRDADNSVERQVVAAARPALDSWHRRGLQGTVKLGSTEAPAKAFAGVLSIEFLVHAWDYATATGRDVDARTRWPNTCSSWLERSSRRPVASTPASTTRSTSPLMPARWTG</sequence>
<dbReference type="NCBIfam" id="TIGR03086">
    <property type="entry name" value="TIGR03086 family metal-binding protein"/>
    <property type="match status" value="1"/>
</dbReference>
<evidence type="ECO:0008006" key="3">
    <source>
        <dbReference type="Google" id="ProtNLM"/>
    </source>
</evidence>
<protein>
    <recommendedName>
        <fullName evidence="3">Mycothiol-dependent maleylpyruvate isomerase metal-binding domain-containing protein</fullName>
    </recommendedName>
</protein>
<gene>
    <name evidence="2" type="ORF">I553_10340</name>
</gene>
<comment type="caution">
    <text evidence="2">The sequence shown here is derived from an EMBL/GenBank/DDBJ whole genome shotgun (WGS) entry which is preliminary data.</text>
</comment>
<dbReference type="InterPro" id="IPR017517">
    <property type="entry name" value="Maleyloyr_isom"/>
</dbReference>
<proteinExistence type="predicted"/>
<name>X7ZIK0_MYCXE</name>
<dbReference type="InterPro" id="IPR034660">
    <property type="entry name" value="DinB/YfiT-like"/>
</dbReference>
<dbReference type="SUPFAM" id="SSF109854">
    <property type="entry name" value="DinB/YfiT-like putative metalloenzymes"/>
    <property type="match status" value="1"/>
</dbReference>
<accession>X7ZIK0</accession>
<feature type="region of interest" description="Disordered" evidence="1">
    <location>
        <begin position="114"/>
        <end position="143"/>
    </location>
</feature>
<dbReference type="PATRIC" id="fig|1299334.3.peg.7949"/>
<dbReference type="InterPro" id="IPR017520">
    <property type="entry name" value="CHP03086"/>
</dbReference>
<dbReference type="EMBL" id="JAOB01000073">
    <property type="protein sequence ID" value="EUA19184.1"/>
    <property type="molecule type" value="Genomic_DNA"/>
</dbReference>
<reference evidence="2" key="1">
    <citation type="submission" date="2014-01" db="EMBL/GenBank/DDBJ databases">
        <authorList>
            <person name="Brown-Elliot B."/>
            <person name="Wallace R."/>
            <person name="Lenaerts A."/>
            <person name="Ordway D."/>
            <person name="DeGroote M.A."/>
            <person name="Parker T."/>
            <person name="Sizemore C."/>
            <person name="Tallon L.J."/>
            <person name="Sadzewicz L.K."/>
            <person name="Sengamalay N."/>
            <person name="Fraser C.M."/>
            <person name="Hine E."/>
            <person name="Shefchek K.A."/>
            <person name="Das S.P."/>
            <person name="Tettelin H."/>
        </authorList>
    </citation>
    <scope>NUCLEOTIDE SEQUENCE [LARGE SCALE GENOMIC DNA]</scope>
    <source>
        <strain evidence="2">4042</strain>
    </source>
</reference>
<organism evidence="2">
    <name type="scientific">Mycobacterium xenopi 4042</name>
    <dbReference type="NCBI Taxonomy" id="1299334"/>
    <lineage>
        <taxon>Bacteria</taxon>
        <taxon>Bacillati</taxon>
        <taxon>Actinomycetota</taxon>
        <taxon>Actinomycetes</taxon>
        <taxon>Mycobacteriales</taxon>
        <taxon>Mycobacteriaceae</taxon>
        <taxon>Mycobacterium</taxon>
    </lineage>
</organism>
<dbReference type="NCBIfam" id="TIGR03083">
    <property type="entry name" value="maleylpyruvate isomerase family mycothiol-dependent enzyme"/>
    <property type="match status" value="1"/>
</dbReference>